<dbReference type="Proteomes" id="UP000053257">
    <property type="component" value="Unassembled WGS sequence"/>
</dbReference>
<accession>A0A0C3SDJ6</accession>
<evidence type="ECO:0000313" key="2">
    <source>
        <dbReference type="Proteomes" id="UP000053257"/>
    </source>
</evidence>
<dbReference type="AlphaFoldDB" id="A0A0C3SDJ6"/>
<name>A0A0C3SDJ6_PHLG1</name>
<dbReference type="InterPro" id="IPR018298">
    <property type="entry name" value="Adrenodoxin_Fe-S_BS"/>
</dbReference>
<dbReference type="PROSITE" id="PS00814">
    <property type="entry name" value="ADX"/>
    <property type="match status" value="1"/>
</dbReference>
<proteinExistence type="predicted"/>
<dbReference type="GO" id="GO:0140647">
    <property type="term" value="P:P450-containing electron transport chain"/>
    <property type="evidence" value="ECO:0007669"/>
    <property type="project" value="InterPro"/>
</dbReference>
<keyword evidence="2" id="KW-1185">Reference proteome</keyword>
<gene>
    <name evidence="1" type="ORF">PHLGIDRAFT_418644</name>
</gene>
<dbReference type="EMBL" id="KN840443">
    <property type="protein sequence ID" value="KIP11887.1"/>
    <property type="molecule type" value="Genomic_DNA"/>
</dbReference>
<sequence>MMGNRCSRKFYTLHPCRETNTCSTCHMRCGAQTEIVTEIDVVPVTVAPGLRDYLYACSPINIEYYPGYERISIEIRTPNSIRGCRNISII</sequence>
<reference evidence="1 2" key="1">
    <citation type="journal article" date="2014" name="PLoS Genet.">
        <title>Analysis of the Phlebiopsis gigantea genome, transcriptome and secretome provides insight into its pioneer colonization strategies of wood.</title>
        <authorList>
            <person name="Hori C."/>
            <person name="Ishida T."/>
            <person name="Igarashi K."/>
            <person name="Samejima M."/>
            <person name="Suzuki H."/>
            <person name="Master E."/>
            <person name="Ferreira P."/>
            <person name="Ruiz-Duenas F.J."/>
            <person name="Held B."/>
            <person name="Canessa P."/>
            <person name="Larrondo L.F."/>
            <person name="Schmoll M."/>
            <person name="Druzhinina I.S."/>
            <person name="Kubicek C.P."/>
            <person name="Gaskell J.A."/>
            <person name="Kersten P."/>
            <person name="St John F."/>
            <person name="Glasner J."/>
            <person name="Sabat G."/>
            <person name="Splinter BonDurant S."/>
            <person name="Syed K."/>
            <person name="Yadav J."/>
            <person name="Mgbeahuruike A.C."/>
            <person name="Kovalchuk A."/>
            <person name="Asiegbu F.O."/>
            <person name="Lackner G."/>
            <person name="Hoffmeister D."/>
            <person name="Rencoret J."/>
            <person name="Gutierrez A."/>
            <person name="Sun H."/>
            <person name="Lindquist E."/>
            <person name="Barry K."/>
            <person name="Riley R."/>
            <person name="Grigoriev I.V."/>
            <person name="Henrissat B."/>
            <person name="Kues U."/>
            <person name="Berka R.M."/>
            <person name="Martinez A.T."/>
            <person name="Covert S.F."/>
            <person name="Blanchette R.A."/>
            <person name="Cullen D."/>
        </authorList>
    </citation>
    <scope>NUCLEOTIDE SEQUENCE [LARGE SCALE GENOMIC DNA]</scope>
    <source>
        <strain evidence="1 2">11061_1 CR5-6</strain>
    </source>
</reference>
<organism evidence="1 2">
    <name type="scientific">Phlebiopsis gigantea (strain 11061_1 CR5-6)</name>
    <name type="common">White-rot fungus</name>
    <name type="synonym">Peniophora gigantea</name>
    <dbReference type="NCBI Taxonomy" id="745531"/>
    <lineage>
        <taxon>Eukaryota</taxon>
        <taxon>Fungi</taxon>
        <taxon>Dikarya</taxon>
        <taxon>Basidiomycota</taxon>
        <taxon>Agaricomycotina</taxon>
        <taxon>Agaricomycetes</taxon>
        <taxon>Polyporales</taxon>
        <taxon>Phanerochaetaceae</taxon>
        <taxon>Phlebiopsis</taxon>
    </lineage>
</organism>
<dbReference type="GO" id="GO:0051537">
    <property type="term" value="F:2 iron, 2 sulfur cluster binding"/>
    <property type="evidence" value="ECO:0007669"/>
    <property type="project" value="InterPro"/>
</dbReference>
<evidence type="ECO:0000313" key="1">
    <source>
        <dbReference type="EMBL" id="KIP11887.1"/>
    </source>
</evidence>
<dbReference type="HOGENOM" id="CLU_2441620_0_0_1"/>
<protein>
    <submittedName>
        <fullName evidence="1">Uncharacterized protein</fullName>
    </submittedName>
</protein>